<keyword evidence="7" id="KW-1185">Reference proteome</keyword>
<dbReference type="GO" id="GO:0006412">
    <property type="term" value="P:translation"/>
    <property type="evidence" value="ECO:0007669"/>
    <property type="project" value="InterPro"/>
</dbReference>
<dbReference type="InterPro" id="IPR002150">
    <property type="entry name" value="Ribosomal_bL31"/>
</dbReference>
<dbReference type="PANTHER" id="PTHR33280:SF1">
    <property type="entry name" value="LARGE RIBOSOMAL SUBUNIT PROTEIN BL31C"/>
    <property type="match status" value="1"/>
</dbReference>
<dbReference type="InterPro" id="IPR042105">
    <property type="entry name" value="Ribosomal_bL31_sf"/>
</dbReference>
<protein>
    <recommendedName>
        <fullName evidence="5">50S ribosomal protein L31</fullName>
    </recommendedName>
</protein>
<reference evidence="6" key="2">
    <citation type="submission" date="2012-09" db="EMBL/GenBank/DDBJ databases">
        <title>The complete sequence of Psychroflexus torquis an extreme psychrophile from sea-ice that is stimulated by light.</title>
        <authorList>
            <person name="Feng S."/>
            <person name="Powell S.M."/>
            <person name="Bowman J.P."/>
        </authorList>
    </citation>
    <scope>NUCLEOTIDE SEQUENCE [LARGE SCALE GENOMIC DNA]</scope>
    <source>
        <strain evidence="6">ATCC 700755</strain>
    </source>
</reference>
<dbReference type="GO" id="GO:0003735">
    <property type="term" value="F:structural constituent of ribosome"/>
    <property type="evidence" value="ECO:0007669"/>
    <property type="project" value="InterPro"/>
</dbReference>
<gene>
    <name evidence="6" type="ordered locus">P700755_003343</name>
</gene>
<proteinExistence type="inferred from homology"/>
<dbReference type="RefSeq" id="WP_015025531.1">
    <property type="nucleotide sequence ID" value="NC_018721.1"/>
</dbReference>
<organism evidence="6 7">
    <name type="scientific">Psychroflexus torquis (strain ATCC 700755 / CIP 106069 / ACAM 623)</name>
    <dbReference type="NCBI Taxonomy" id="313595"/>
    <lineage>
        <taxon>Bacteria</taxon>
        <taxon>Pseudomonadati</taxon>
        <taxon>Bacteroidota</taxon>
        <taxon>Flavobacteriia</taxon>
        <taxon>Flavobacteriales</taxon>
        <taxon>Flavobacteriaceae</taxon>
        <taxon>Psychroflexus</taxon>
    </lineage>
</organism>
<dbReference type="KEGG" id="ptq:P700755_003343"/>
<dbReference type="OrthoDB" id="9803251at2"/>
<dbReference type="STRING" id="313595.P700755_003343"/>
<evidence type="ECO:0000313" key="7">
    <source>
        <dbReference type="Proteomes" id="UP000008514"/>
    </source>
</evidence>
<evidence type="ECO:0000313" key="6">
    <source>
        <dbReference type="EMBL" id="AFU69984.1"/>
    </source>
</evidence>
<comment type="similarity">
    <text evidence="1">Belongs to the bacterial ribosomal protein bL31 family. Type B subfamily.</text>
</comment>
<dbReference type="InterPro" id="IPR027493">
    <property type="entry name" value="Ribosomal_bL31_B"/>
</dbReference>
<accession>K4II41</accession>
<dbReference type="HOGENOM" id="CLU_114306_2_2_10"/>
<dbReference type="PANTHER" id="PTHR33280">
    <property type="entry name" value="50S RIBOSOMAL PROTEIN L31, CHLOROPLASTIC"/>
    <property type="match status" value="1"/>
</dbReference>
<sequence length="88" mass="10233">MRKGIHPENYRLVAFKDMSNDDVFLTKSTAQTKETLEVDGEEYPLIKLEISRSSHPFYTGKTKLVDSAGRIDKFKSKYKKFKKEDKKA</sequence>
<dbReference type="EMBL" id="CP003879">
    <property type="protein sequence ID" value="AFU69984.1"/>
    <property type="molecule type" value="Genomic_DNA"/>
</dbReference>
<dbReference type="NCBIfam" id="NF002462">
    <property type="entry name" value="PRK01678.1"/>
    <property type="match status" value="1"/>
</dbReference>
<dbReference type="Proteomes" id="UP000008514">
    <property type="component" value="Chromosome"/>
</dbReference>
<dbReference type="Pfam" id="PF01197">
    <property type="entry name" value="Ribosomal_L31"/>
    <property type="match status" value="1"/>
</dbReference>
<name>K4II41_PSYTT</name>
<dbReference type="eggNOG" id="COG0254">
    <property type="taxonomic scope" value="Bacteria"/>
</dbReference>
<dbReference type="AlphaFoldDB" id="K4II41"/>
<keyword evidence="4 5" id="KW-0687">Ribonucleoprotein</keyword>
<dbReference type="PROSITE" id="PS01143">
    <property type="entry name" value="RIBOSOMAL_L31"/>
    <property type="match status" value="1"/>
</dbReference>
<comment type="subunit">
    <text evidence="2">Part of the 50S ribosomal subunit.</text>
</comment>
<reference evidence="6" key="1">
    <citation type="submission" date="2006-03" db="EMBL/GenBank/DDBJ databases">
        <authorList>
            <person name="Bowman J."/>
            <person name="Ferriera S."/>
            <person name="Johnson J."/>
            <person name="Kravitz S."/>
            <person name="Halpern A."/>
            <person name="Remington K."/>
            <person name="Beeson K."/>
            <person name="Tran B."/>
            <person name="Rogers Y.-H."/>
            <person name="Friedman R."/>
            <person name="Venter J.C."/>
        </authorList>
    </citation>
    <scope>NUCLEOTIDE SEQUENCE [LARGE SCALE GENOMIC DNA]</scope>
    <source>
        <strain evidence="6">ATCC 700755</strain>
    </source>
</reference>
<evidence type="ECO:0000256" key="5">
    <source>
        <dbReference type="RuleBase" id="RU000564"/>
    </source>
</evidence>
<dbReference type="NCBIfam" id="TIGR00105">
    <property type="entry name" value="L31"/>
    <property type="match status" value="1"/>
</dbReference>
<dbReference type="GO" id="GO:0005840">
    <property type="term" value="C:ribosome"/>
    <property type="evidence" value="ECO:0007669"/>
    <property type="project" value="UniProtKB-KW"/>
</dbReference>
<evidence type="ECO:0000256" key="4">
    <source>
        <dbReference type="ARBA" id="ARBA00023274"/>
    </source>
</evidence>
<keyword evidence="3 5" id="KW-0689">Ribosomal protein</keyword>
<dbReference type="InterPro" id="IPR034704">
    <property type="entry name" value="Ribosomal_bL28/bL31-like_sf"/>
</dbReference>
<dbReference type="Gene3D" id="4.10.830.30">
    <property type="entry name" value="Ribosomal protein L31"/>
    <property type="match status" value="1"/>
</dbReference>
<evidence type="ECO:0000256" key="3">
    <source>
        <dbReference type="ARBA" id="ARBA00022980"/>
    </source>
</evidence>
<dbReference type="GO" id="GO:1990904">
    <property type="term" value="C:ribonucleoprotein complex"/>
    <property type="evidence" value="ECO:0007669"/>
    <property type="project" value="UniProtKB-KW"/>
</dbReference>
<dbReference type="PRINTS" id="PR01249">
    <property type="entry name" value="RIBOSOMALL31"/>
</dbReference>
<dbReference type="SUPFAM" id="SSF143800">
    <property type="entry name" value="L28p-like"/>
    <property type="match status" value="1"/>
</dbReference>
<evidence type="ECO:0000256" key="2">
    <source>
        <dbReference type="ARBA" id="ARBA00011838"/>
    </source>
</evidence>
<evidence type="ECO:0000256" key="1">
    <source>
        <dbReference type="ARBA" id="ARBA00008196"/>
    </source>
</evidence>